<dbReference type="EMBL" id="JAJSOF020000019">
    <property type="protein sequence ID" value="KAJ4438694.1"/>
    <property type="molecule type" value="Genomic_DNA"/>
</dbReference>
<evidence type="ECO:0000313" key="2">
    <source>
        <dbReference type="EMBL" id="KAJ4438694.1"/>
    </source>
</evidence>
<protein>
    <submittedName>
        <fullName evidence="2">Uncharacterized protein</fullName>
    </submittedName>
</protein>
<feature type="region of interest" description="Disordered" evidence="1">
    <location>
        <begin position="15"/>
        <end position="40"/>
    </location>
</feature>
<dbReference type="Proteomes" id="UP001148838">
    <property type="component" value="Unassembled WGS sequence"/>
</dbReference>
<sequence>MSVFFFRLHNLRREEESKKRKKANSGSSTSTGGGMQQRRSFSVGRHRYHNALTLGPSRLFERTPLTPSDSLDEIALQIPSDDDDDDDDDDNDENFNEDCDDSGDYNIEDNDNYGDGINRQTANDSKVIPTLAARHVARLFSLLSLYTICPASVDHCLPPRMGKVERGRGRSLAFAVLRFAPVMIMTWMHHDDGVGVDDDNTGDEDDDVDEGDYDVTCH</sequence>
<organism evidence="2 3">
    <name type="scientific">Periplaneta americana</name>
    <name type="common">American cockroach</name>
    <name type="synonym">Blatta americana</name>
    <dbReference type="NCBI Taxonomy" id="6978"/>
    <lineage>
        <taxon>Eukaryota</taxon>
        <taxon>Metazoa</taxon>
        <taxon>Ecdysozoa</taxon>
        <taxon>Arthropoda</taxon>
        <taxon>Hexapoda</taxon>
        <taxon>Insecta</taxon>
        <taxon>Pterygota</taxon>
        <taxon>Neoptera</taxon>
        <taxon>Polyneoptera</taxon>
        <taxon>Dictyoptera</taxon>
        <taxon>Blattodea</taxon>
        <taxon>Blattoidea</taxon>
        <taxon>Blattidae</taxon>
        <taxon>Blattinae</taxon>
        <taxon>Periplaneta</taxon>
    </lineage>
</organism>
<evidence type="ECO:0000256" key="1">
    <source>
        <dbReference type="SAM" id="MobiDB-lite"/>
    </source>
</evidence>
<reference evidence="2 3" key="1">
    <citation type="journal article" date="2022" name="Allergy">
        <title>Genome assembly and annotation of Periplaneta americana reveal a comprehensive cockroach allergen profile.</title>
        <authorList>
            <person name="Wang L."/>
            <person name="Xiong Q."/>
            <person name="Saelim N."/>
            <person name="Wang L."/>
            <person name="Nong W."/>
            <person name="Wan A.T."/>
            <person name="Shi M."/>
            <person name="Liu X."/>
            <person name="Cao Q."/>
            <person name="Hui J.H.L."/>
            <person name="Sookrung N."/>
            <person name="Leung T.F."/>
            <person name="Tungtrongchitr A."/>
            <person name="Tsui S.K.W."/>
        </authorList>
    </citation>
    <scope>NUCLEOTIDE SEQUENCE [LARGE SCALE GENOMIC DNA]</scope>
    <source>
        <strain evidence="2">PWHHKU_190912</strain>
    </source>
</reference>
<feature type="compositionally biased region" description="Acidic residues" evidence="1">
    <location>
        <begin position="80"/>
        <end position="112"/>
    </location>
</feature>
<name>A0ABQ8SXZ1_PERAM</name>
<feature type="region of interest" description="Disordered" evidence="1">
    <location>
        <begin position="77"/>
        <end position="118"/>
    </location>
</feature>
<proteinExistence type="predicted"/>
<feature type="region of interest" description="Disordered" evidence="1">
    <location>
        <begin position="196"/>
        <end position="218"/>
    </location>
</feature>
<gene>
    <name evidence="2" type="ORF">ANN_14641</name>
</gene>
<accession>A0ABQ8SXZ1</accession>
<comment type="caution">
    <text evidence="2">The sequence shown here is derived from an EMBL/GenBank/DDBJ whole genome shotgun (WGS) entry which is preliminary data.</text>
</comment>
<keyword evidence="3" id="KW-1185">Reference proteome</keyword>
<evidence type="ECO:0000313" key="3">
    <source>
        <dbReference type="Proteomes" id="UP001148838"/>
    </source>
</evidence>